<feature type="compositionally biased region" description="Polar residues" evidence="1">
    <location>
        <begin position="125"/>
        <end position="146"/>
    </location>
</feature>
<feature type="compositionally biased region" description="Low complexity" evidence="1">
    <location>
        <begin position="106"/>
        <end position="115"/>
    </location>
</feature>
<accession>A0A0G4HAR3</accession>
<evidence type="ECO:0000256" key="1">
    <source>
        <dbReference type="SAM" id="MobiDB-lite"/>
    </source>
</evidence>
<feature type="compositionally biased region" description="Polar residues" evidence="1">
    <location>
        <begin position="368"/>
        <end position="380"/>
    </location>
</feature>
<gene>
    <name evidence="2" type="ORF">Cvel_25757</name>
</gene>
<feature type="compositionally biased region" description="Low complexity" evidence="1">
    <location>
        <begin position="344"/>
        <end position="358"/>
    </location>
</feature>
<sequence length="409" mass="42999">MRHSGAPPPQQPLPVEDPDQWERRLSLQGLFVPTSPVGGFIQSPHEGDNDGLTSVFDRDSLFSFSLPVHLFEKDFHPPTPPTLTVRRVSDPSPAMRASQPPRPRSPRALSPSHPATTAGRDGVPSSLSKVRPHSTTSRRSDQSSFSRAVERVFDAMSMTVKSSPNADACVREREFQFEGMTAAQIVGLRSNSQQLGDSSGATPHSRDRFLPSPSFLDDRSHIQVHKPSPRQALGGFKAISHPQPSPPSAPPASVEETVLQPGRGSLGPPVITVSPPADAPSSSRFLAVTNQKGNGASSRPPTQHSENASGSAGTVFAQAVSHSSHGPSESSPPLSPSPPPPPAAKTSGSSQGASAPGAEIHQGVAGSSPPTQLTLSQNQPAAAEKEKGPSWKGLSFFRNRGQPGRAGRG</sequence>
<feature type="compositionally biased region" description="Polar residues" evidence="1">
    <location>
        <begin position="189"/>
        <end position="202"/>
    </location>
</feature>
<feature type="compositionally biased region" description="Pro residues" evidence="1">
    <location>
        <begin position="333"/>
        <end position="343"/>
    </location>
</feature>
<feature type="region of interest" description="Disordered" evidence="1">
    <location>
        <begin position="188"/>
        <end position="409"/>
    </location>
</feature>
<proteinExistence type="predicted"/>
<feature type="compositionally biased region" description="Low complexity" evidence="1">
    <location>
        <begin position="321"/>
        <end position="332"/>
    </location>
</feature>
<protein>
    <submittedName>
        <fullName evidence="2">Uncharacterized protein</fullName>
    </submittedName>
</protein>
<dbReference type="EMBL" id="CDMZ01002166">
    <property type="protein sequence ID" value="CEM41074.1"/>
    <property type="molecule type" value="Genomic_DNA"/>
</dbReference>
<organism evidence="2">
    <name type="scientific">Chromera velia CCMP2878</name>
    <dbReference type="NCBI Taxonomy" id="1169474"/>
    <lineage>
        <taxon>Eukaryota</taxon>
        <taxon>Sar</taxon>
        <taxon>Alveolata</taxon>
        <taxon>Colpodellida</taxon>
        <taxon>Chromeraceae</taxon>
        <taxon>Chromera</taxon>
    </lineage>
</organism>
<dbReference type="AlphaFoldDB" id="A0A0G4HAR3"/>
<feature type="region of interest" description="Disordered" evidence="1">
    <location>
        <begin position="71"/>
        <end position="146"/>
    </location>
</feature>
<dbReference type="VEuPathDB" id="CryptoDB:Cvel_25757"/>
<feature type="compositionally biased region" description="Polar residues" evidence="1">
    <location>
        <begin position="280"/>
        <end position="312"/>
    </location>
</feature>
<name>A0A0G4HAR3_9ALVE</name>
<reference evidence="2" key="1">
    <citation type="submission" date="2014-11" db="EMBL/GenBank/DDBJ databases">
        <authorList>
            <person name="Otto D Thomas"/>
            <person name="Naeem Raeece"/>
        </authorList>
    </citation>
    <scope>NUCLEOTIDE SEQUENCE</scope>
</reference>
<feature type="region of interest" description="Disordered" evidence="1">
    <location>
        <begin position="1"/>
        <end position="20"/>
    </location>
</feature>
<feature type="compositionally biased region" description="Pro residues" evidence="1">
    <location>
        <begin position="1"/>
        <end position="12"/>
    </location>
</feature>
<evidence type="ECO:0000313" key="2">
    <source>
        <dbReference type="EMBL" id="CEM41074.1"/>
    </source>
</evidence>